<dbReference type="InParanoid" id="A7SWF4"/>
<dbReference type="Gene3D" id="2.60.40.150">
    <property type="entry name" value="C2 domain"/>
    <property type="match status" value="1"/>
</dbReference>
<dbReference type="SUPFAM" id="SSF49562">
    <property type="entry name" value="C2 domain (Calcium/lipid-binding domain, CaLB)"/>
    <property type="match status" value="1"/>
</dbReference>
<evidence type="ECO:0000313" key="3">
    <source>
        <dbReference type="Proteomes" id="UP000001593"/>
    </source>
</evidence>
<evidence type="ECO:0000259" key="1">
    <source>
        <dbReference type="PROSITE" id="PS50004"/>
    </source>
</evidence>
<reference evidence="2 3" key="1">
    <citation type="journal article" date="2007" name="Science">
        <title>Sea anemone genome reveals ancestral eumetazoan gene repertoire and genomic organization.</title>
        <authorList>
            <person name="Putnam N.H."/>
            <person name="Srivastava M."/>
            <person name="Hellsten U."/>
            <person name="Dirks B."/>
            <person name="Chapman J."/>
            <person name="Salamov A."/>
            <person name="Terry A."/>
            <person name="Shapiro H."/>
            <person name="Lindquist E."/>
            <person name="Kapitonov V.V."/>
            <person name="Jurka J."/>
            <person name="Genikhovich G."/>
            <person name="Grigoriev I.V."/>
            <person name="Lucas S.M."/>
            <person name="Steele R.E."/>
            <person name="Finnerty J.R."/>
            <person name="Technau U."/>
            <person name="Martindale M.Q."/>
            <person name="Rokhsar D.S."/>
        </authorList>
    </citation>
    <scope>NUCLEOTIDE SEQUENCE [LARGE SCALE GENOMIC DNA]</scope>
    <source>
        <strain evidence="3">CH2 X CH6</strain>
    </source>
</reference>
<dbReference type="EMBL" id="DS469858">
    <property type="protein sequence ID" value="EDO31976.1"/>
    <property type="molecule type" value="Genomic_DNA"/>
</dbReference>
<accession>A7SWF4</accession>
<sequence>LQFSLYYNFHDMRLLVHIICALNIPTRWYGKAPDSQVRLQLLPDTEHFYQTEIRVNEAQPIFNETFEFVGYSERDLMDLTLRMGLFAYDKFSRGKMLGFTSVPFRDVE</sequence>
<feature type="domain" description="C2" evidence="1">
    <location>
        <begin position="1"/>
        <end position="108"/>
    </location>
</feature>
<dbReference type="InterPro" id="IPR035892">
    <property type="entry name" value="C2_domain_sf"/>
</dbReference>
<keyword evidence="3" id="KW-1185">Reference proteome</keyword>
<dbReference type="eggNOG" id="KOG1028">
    <property type="taxonomic scope" value="Eukaryota"/>
</dbReference>
<dbReference type="AlphaFoldDB" id="A7SWF4"/>
<evidence type="ECO:0000313" key="2">
    <source>
        <dbReference type="EMBL" id="EDO31976.1"/>
    </source>
</evidence>
<dbReference type="KEGG" id="nve:5502950"/>
<dbReference type="InterPro" id="IPR000008">
    <property type="entry name" value="C2_dom"/>
</dbReference>
<dbReference type="Pfam" id="PF00168">
    <property type="entry name" value="C2"/>
    <property type="match status" value="1"/>
</dbReference>
<proteinExistence type="predicted"/>
<protein>
    <recommendedName>
        <fullName evidence="1">C2 domain-containing protein</fullName>
    </recommendedName>
</protein>
<dbReference type="PROSITE" id="PS50004">
    <property type="entry name" value="C2"/>
    <property type="match status" value="1"/>
</dbReference>
<organism evidence="2 3">
    <name type="scientific">Nematostella vectensis</name>
    <name type="common">Starlet sea anemone</name>
    <dbReference type="NCBI Taxonomy" id="45351"/>
    <lineage>
        <taxon>Eukaryota</taxon>
        <taxon>Metazoa</taxon>
        <taxon>Cnidaria</taxon>
        <taxon>Anthozoa</taxon>
        <taxon>Hexacorallia</taxon>
        <taxon>Actiniaria</taxon>
        <taxon>Edwardsiidae</taxon>
        <taxon>Nematostella</taxon>
    </lineage>
</organism>
<dbReference type="Proteomes" id="UP000001593">
    <property type="component" value="Unassembled WGS sequence"/>
</dbReference>
<feature type="non-terminal residue" evidence="2">
    <location>
        <position position="108"/>
    </location>
</feature>
<dbReference type="PANTHER" id="PTHR10024:SF344">
    <property type="entry name" value="SYNAPTOTAGMIN-7"/>
    <property type="match status" value="1"/>
</dbReference>
<gene>
    <name evidence="2" type="ORF">NEMVEDRAFT_v1g135204</name>
</gene>
<name>A7SWF4_NEMVE</name>
<feature type="non-terminal residue" evidence="2">
    <location>
        <position position="1"/>
    </location>
</feature>
<dbReference type="PhylomeDB" id="A7SWF4"/>
<dbReference type="HOGENOM" id="CLU_023008_11_3_1"/>
<dbReference type="STRING" id="45351.A7SWF4"/>
<dbReference type="PANTHER" id="PTHR10024">
    <property type="entry name" value="SYNAPTOTAGMIN"/>
    <property type="match status" value="1"/>
</dbReference>
<dbReference type="FunFam" id="2.60.40.150:FF:000231">
    <property type="entry name" value="Predicted protein"/>
    <property type="match status" value="1"/>
</dbReference>